<dbReference type="Gene3D" id="3.40.50.1820">
    <property type="entry name" value="alpha/beta hydrolase"/>
    <property type="match status" value="1"/>
</dbReference>
<evidence type="ECO:0000313" key="7">
    <source>
        <dbReference type="EMBL" id="KAL1792291.1"/>
    </source>
</evidence>
<evidence type="ECO:0000259" key="6">
    <source>
        <dbReference type="Pfam" id="PF07859"/>
    </source>
</evidence>
<organism evidence="7 8">
    <name type="scientific">Alternaria dauci</name>
    <dbReference type="NCBI Taxonomy" id="48095"/>
    <lineage>
        <taxon>Eukaryota</taxon>
        <taxon>Fungi</taxon>
        <taxon>Dikarya</taxon>
        <taxon>Ascomycota</taxon>
        <taxon>Pezizomycotina</taxon>
        <taxon>Dothideomycetes</taxon>
        <taxon>Pleosporomycetidae</taxon>
        <taxon>Pleosporales</taxon>
        <taxon>Pleosporineae</taxon>
        <taxon>Pleosporaceae</taxon>
        <taxon>Alternaria</taxon>
        <taxon>Alternaria sect. Porri</taxon>
    </lineage>
</organism>
<dbReference type="Gene3D" id="1.10.630.10">
    <property type="entry name" value="Cytochrome P450"/>
    <property type="match status" value="1"/>
</dbReference>
<comment type="caution">
    <text evidence="7">The sequence shown here is derived from an EMBL/GenBank/DDBJ whole genome shotgun (WGS) entry which is preliminary data.</text>
</comment>
<dbReference type="Pfam" id="PF00067">
    <property type="entry name" value="p450"/>
    <property type="match status" value="1"/>
</dbReference>
<evidence type="ECO:0000256" key="4">
    <source>
        <dbReference type="ARBA" id="ARBA00022723"/>
    </source>
</evidence>
<evidence type="ECO:0000313" key="8">
    <source>
        <dbReference type="Proteomes" id="UP001578633"/>
    </source>
</evidence>
<dbReference type="InterPro" id="IPR050121">
    <property type="entry name" value="Cytochrome_P450_monoxygenase"/>
</dbReference>
<dbReference type="InterPro" id="IPR013094">
    <property type="entry name" value="AB_hydrolase_3"/>
</dbReference>
<dbReference type="InterPro" id="IPR029058">
    <property type="entry name" value="AB_hydrolase_fold"/>
</dbReference>
<dbReference type="InterPro" id="IPR001128">
    <property type="entry name" value="Cyt_P450"/>
</dbReference>
<dbReference type="RefSeq" id="XP_069302875.1">
    <property type="nucleotide sequence ID" value="XM_069455081.1"/>
</dbReference>
<dbReference type="SUPFAM" id="SSF48264">
    <property type="entry name" value="Cytochrome P450"/>
    <property type="match status" value="1"/>
</dbReference>
<feature type="domain" description="Alpha/beta hydrolase fold-3" evidence="6">
    <location>
        <begin position="101"/>
        <end position="261"/>
    </location>
</feature>
<dbReference type="Proteomes" id="UP001578633">
    <property type="component" value="Chromosome 9"/>
</dbReference>
<comment type="cofactor">
    <cofactor evidence="1">
        <name>heme</name>
        <dbReference type="ChEBI" id="CHEBI:30413"/>
    </cofactor>
</comment>
<keyword evidence="3" id="KW-0349">Heme</keyword>
<dbReference type="EMBL" id="JBHGVX010000009">
    <property type="protein sequence ID" value="KAL1792291.1"/>
    <property type="molecule type" value="Genomic_DNA"/>
</dbReference>
<evidence type="ECO:0000256" key="5">
    <source>
        <dbReference type="ARBA" id="ARBA00023004"/>
    </source>
</evidence>
<dbReference type="GeneID" id="96089120"/>
<dbReference type="InterPro" id="IPR036396">
    <property type="entry name" value="Cyt_P450_sf"/>
</dbReference>
<evidence type="ECO:0000256" key="1">
    <source>
        <dbReference type="ARBA" id="ARBA00001971"/>
    </source>
</evidence>
<dbReference type="Pfam" id="PF07859">
    <property type="entry name" value="Abhydrolase_3"/>
    <property type="match status" value="1"/>
</dbReference>
<comment type="similarity">
    <text evidence="2">Belongs to the cytochrome P450 family.</text>
</comment>
<keyword evidence="8" id="KW-1185">Reference proteome</keyword>
<keyword evidence="4" id="KW-0479">Metal-binding</keyword>
<dbReference type="PANTHER" id="PTHR24305:SF210">
    <property type="entry name" value="CYTOCHROME P450 MONOOXYGENASE ASQL-RELATED"/>
    <property type="match status" value="1"/>
</dbReference>
<proteinExistence type="inferred from homology"/>
<keyword evidence="5" id="KW-0408">Iron</keyword>
<dbReference type="SUPFAM" id="SSF53474">
    <property type="entry name" value="alpha/beta-Hydrolases"/>
    <property type="match status" value="1"/>
</dbReference>
<gene>
    <name evidence="7" type="ORF">ACET3X_008798</name>
</gene>
<reference evidence="7 8" key="1">
    <citation type="submission" date="2024-09" db="EMBL/GenBank/DDBJ databases">
        <title>T2T genomes of carrot and Alternaria dauci and their utility for understanding host-pathogen interaction during carrot leaf blight disease.</title>
        <authorList>
            <person name="Liu W."/>
            <person name="Xu S."/>
            <person name="Ou C."/>
            <person name="Liu X."/>
            <person name="Zhuang F."/>
            <person name="Deng X.W."/>
        </authorList>
    </citation>
    <scope>NUCLEOTIDE SEQUENCE [LARGE SCALE GENOMIC DNA]</scope>
    <source>
        <strain evidence="7 8">A2016</strain>
    </source>
</reference>
<protein>
    <recommendedName>
        <fullName evidence="6">Alpha/beta hydrolase fold-3 domain-containing protein</fullName>
    </recommendedName>
</protein>
<sequence length="546" mass="60494">MTVNAPIESAAKAEPPIRPSYAPSLIPAVEAFGTTPPSKLTVEQLRSSPDGYSAKKILQAIPDLEHTEHSVPGLHKNDPPVTLSVFTRKSSSNTNRAVVYSLHGGAQITCTRFTALDAVMRYFAAIDTVFVAPEYRLSPEHPAPAALHDAYAGLQWVVAHTEELGIDPSRIVIQGNSGGAPIACGTAMLCRDNKNISLLALMLFAPMLDDRDGTVSSKQFANDGPWSGTVNRMAWDMVLGDQRGGTEVSELVAPARATDLHGPDELRFLHPDAWRDVYGHGDGKGKGTRGSVPPKDWVWGGLIAPNRVASILEEQVPEDHLRVRRIFEPAFSDRALKEQEPLFMKYVDQLVRNLRAEVREQPEKRFDMVTNYNFTSFDIMGDLTFGEPLHMLDESKYNPWVSLIFDSIRVTCRFNLIKQYPWLSRIVTANLPESARKTRQEHFQYSVDRVSKRIERGRTTEGRDLWDYALTQNKGKQLSRSQMDSNATAFMVAGTETTATLLSGLTYLLLKNPATMQKLSSEVRGAFADSSDMSMEAIAALPYLAA</sequence>
<evidence type="ECO:0000256" key="2">
    <source>
        <dbReference type="ARBA" id="ARBA00010617"/>
    </source>
</evidence>
<evidence type="ECO:0000256" key="3">
    <source>
        <dbReference type="ARBA" id="ARBA00022617"/>
    </source>
</evidence>
<accession>A0ABR3U9I9</accession>
<name>A0ABR3U9I9_9PLEO</name>
<dbReference type="PANTHER" id="PTHR24305">
    <property type="entry name" value="CYTOCHROME P450"/>
    <property type="match status" value="1"/>
</dbReference>